<dbReference type="eggNOG" id="COG1477">
    <property type="taxonomic scope" value="Bacteria"/>
</dbReference>
<evidence type="ECO:0000256" key="5">
    <source>
        <dbReference type="ARBA" id="ARBA00022679"/>
    </source>
</evidence>
<keyword evidence="8 11" id="KW-0460">Magnesium</keyword>
<organism evidence="13 14">
    <name type="scientific">Lonsdalea quercina</name>
    <dbReference type="NCBI Taxonomy" id="71657"/>
    <lineage>
        <taxon>Bacteria</taxon>
        <taxon>Pseudomonadati</taxon>
        <taxon>Pseudomonadota</taxon>
        <taxon>Gammaproteobacteria</taxon>
        <taxon>Enterobacterales</taxon>
        <taxon>Pectobacteriaceae</taxon>
        <taxon>Lonsdalea</taxon>
    </lineage>
</organism>
<dbReference type="GO" id="GO:0046872">
    <property type="term" value="F:metal ion binding"/>
    <property type="evidence" value="ECO:0007669"/>
    <property type="project" value="UniProtKB-UniRule"/>
</dbReference>
<dbReference type="PANTHER" id="PTHR30040:SF2">
    <property type="entry name" value="FAD:PROTEIN FMN TRANSFERASE"/>
    <property type="match status" value="1"/>
</dbReference>
<evidence type="ECO:0000256" key="2">
    <source>
        <dbReference type="ARBA" id="ARBA00011955"/>
    </source>
</evidence>
<dbReference type="EMBL" id="FNQS01000003">
    <property type="protein sequence ID" value="SEA27678.1"/>
    <property type="molecule type" value="Genomic_DNA"/>
</dbReference>
<feature type="binding site" evidence="12">
    <location>
        <position position="282"/>
    </location>
    <ligand>
        <name>Mg(2+)</name>
        <dbReference type="ChEBI" id="CHEBI:18420"/>
    </ligand>
</feature>
<proteinExistence type="inferred from homology"/>
<dbReference type="STRING" id="71657.SAMN02982996_01332"/>
<accession>A0A1H3ZVF9</accession>
<gene>
    <name evidence="13" type="ORF">SAMN02982996_01332</name>
</gene>
<evidence type="ECO:0000313" key="13">
    <source>
        <dbReference type="EMBL" id="SEA27678.1"/>
    </source>
</evidence>
<evidence type="ECO:0000256" key="6">
    <source>
        <dbReference type="ARBA" id="ARBA00022723"/>
    </source>
</evidence>
<evidence type="ECO:0000256" key="9">
    <source>
        <dbReference type="ARBA" id="ARBA00031306"/>
    </source>
</evidence>
<feature type="binding site" evidence="12">
    <location>
        <position position="162"/>
    </location>
    <ligand>
        <name>Mg(2+)</name>
        <dbReference type="ChEBI" id="CHEBI:18420"/>
    </ligand>
</feature>
<comment type="similarity">
    <text evidence="1 11">Belongs to the ApbE family.</text>
</comment>
<evidence type="ECO:0000256" key="12">
    <source>
        <dbReference type="PIRSR" id="PIRSR006268-2"/>
    </source>
</evidence>
<dbReference type="PIRSF" id="PIRSF006268">
    <property type="entry name" value="ApbE"/>
    <property type="match status" value="1"/>
</dbReference>
<keyword evidence="13" id="KW-0449">Lipoprotein</keyword>
<evidence type="ECO:0000256" key="10">
    <source>
        <dbReference type="ARBA" id="ARBA00048540"/>
    </source>
</evidence>
<evidence type="ECO:0000256" key="1">
    <source>
        <dbReference type="ARBA" id="ARBA00008282"/>
    </source>
</evidence>
<name>A0A1H3ZVF9_9GAMM</name>
<evidence type="ECO:0000256" key="3">
    <source>
        <dbReference type="ARBA" id="ARBA00016337"/>
    </source>
</evidence>
<sequence>MFFPSNRDGAFMTTSEDNSFSYAATLMGTRISLTLFSLNEDLVVQAFKRIKRLEDLLTVNRSLSEVMNINHAAGQHPVVVSPIVYQLIKRARQVSLLDNSHFNFTIGPIVKLWKIGFSGNTVPDAADIQQRLSLTDPRHVILNDEARSVFLKQEGMEIDLGAIAKGYIADVIKGYLRQNGVEDALLNLGGNVQAMGRSLNDPHGRWSIGLKKPFAEQGELIGVIKVIDKSVVTSGTYERYFTLDGERYHHILDPKSGYPLNNELDSVTIVSNESIDGDIYTTLMYGMGVKAGIAYLQDFPGITAIFVTKEKQIILSPNPNYEFELLDKHYSVVA</sequence>
<comment type="catalytic activity">
    <reaction evidence="10 11">
        <text>L-threonyl-[protein] + FAD = FMN-L-threonyl-[protein] + AMP + H(+)</text>
        <dbReference type="Rhea" id="RHEA:36847"/>
        <dbReference type="Rhea" id="RHEA-COMP:11060"/>
        <dbReference type="Rhea" id="RHEA-COMP:11061"/>
        <dbReference type="ChEBI" id="CHEBI:15378"/>
        <dbReference type="ChEBI" id="CHEBI:30013"/>
        <dbReference type="ChEBI" id="CHEBI:57692"/>
        <dbReference type="ChEBI" id="CHEBI:74257"/>
        <dbReference type="ChEBI" id="CHEBI:456215"/>
        <dbReference type="EC" id="2.7.1.180"/>
    </reaction>
</comment>
<keyword evidence="7 11" id="KW-0274">FAD</keyword>
<keyword evidence="14" id="KW-1185">Reference proteome</keyword>
<evidence type="ECO:0000256" key="8">
    <source>
        <dbReference type="ARBA" id="ARBA00022842"/>
    </source>
</evidence>
<dbReference type="InterPro" id="IPR003374">
    <property type="entry name" value="ApbE-like_sf"/>
</dbReference>
<comment type="cofactor">
    <cofactor evidence="12">
        <name>Mg(2+)</name>
        <dbReference type="ChEBI" id="CHEBI:18420"/>
    </cofactor>
    <cofactor evidence="12">
        <name>Mn(2+)</name>
        <dbReference type="ChEBI" id="CHEBI:29035"/>
    </cofactor>
    <text evidence="12">Magnesium. Can also use manganese.</text>
</comment>
<dbReference type="Pfam" id="PF02424">
    <property type="entry name" value="ApbE"/>
    <property type="match status" value="1"/>
</dbReference>
<dbReference type="Proteomes" id="UP000187280">
    <property type="component" value="Unassembled WGS sequence"/>
</dbReference>
<feature type="binding site" evidence="12">
    <location>
        <position position="278"/>
    </location>
    <ligand>
        <name>Mg(2+)</name>
        <dbReference type="ChEBI" id="CHEBI:18420"/>
    </ligand>
</feature>
<reference evidence="13 14" key="1">
    <citation type="submission" date="2016-10" db="EMBL/GenBank/DDBJ databases">
        <authorList>
            <person name="de Groot N.N."/>
        </authorList>
    </citation>
    <scope>NUCLEOTIDE SEQUENCE [LARGE SCALE GENOMIC DNA]</scope>
    <source>
        <strain evidence="13 14">ATCC 29281</strain>
    </source>
</reference>
<dbReference type="Gene3D" id="3.10.520.10">
    <property type="entry name" value="ApbE-like domains"/>
    <property type="match status" value="1"/>
</dbReference>
<dbReference type="EC" id="2.7.1.180" evidence="2 11"/>
<keyword evidence="6 11" id="KW-0479">Metal-binding</keyword>
<evidence type="ECO:0000256" key="11">
    <source>
        <dbReference type="PIRNR" id="PIRNR006268"/>
    </source>
</evidence>
<dbReference type="AlphaFoldDB" id="A0A1H3ZVF9"/>
<evidence type="ECO:0000256" key="4">
    <source>
        <dbReference type="ARBA" id="ARBA00022630"/>
    </source>
</evidence>
<keyword evidence="4 11" id="KW-0285">Flavoprotein</keyword>
<dbReference type="InterPro" id="IPR024932">
    <property type="entry name" value="ApbE"/>
</dbReference>
<protein>
    <recommendedName>
        <fullName evidence="3 11">FAD:protein FMN transferase</fullName>
        <ecNumber evidence="2 11">2.7.1.180</ecNumber>
    </recommendedName>
    <alternativeName>
        <fullName evidence="9 11">Flavin transferase</fullName>
    </alternativeName>
</protein>
<dbReference type="PANTHER" id="PTHR30040">
    <property type="entry name" value="THIAMINE BIOSYNTHESIS LIPOPROTEIN APBE"/>
    <property type="match status" value="1"/>
</dbReference>
<dbReference type="SUPFAM" id="SSF143631">
    <property type="entry name" value="ApbE-like"/>
    <property type="match status" value="1"/>
</dbReference>
<dbReference type="GO" id="GO:0016740">
    <property type="term" value="F:transferase activity"/>
    <property type="evidence" value="ECO:0007669"/>
    <property type="project" value="UniProtKB-UniRule"/>
</dbReference>
<evidence type="ECO:0000256" key="7">
    <source>
        <dbReference type="ARBA" id="ARBA00022827"/>
    </source>
</evidence>
<keyword evidence="5 11" id="KW-0808">Transferase</keyword>
<evidence type="ECO:0000313" key="14">
    <source>
        <dbReference type="Proteomes" id="UP000187280"/>
    </source>
</evidence>